<keyword evidence="3" id="KW-1185">Reference proteome</keyword>
<evidence type="ECO:0000313" key="2">
    <source>
        <dbReference type="EMBL" id="SER94400.1"/>
    </source>
</evidence>
<proteinExistence type="predicted"/>
<reference evidence="2 3" key="1">
    <citation type="submission" date="2016-10" db="EMBL/GenBank/DDBJ databases">
        <authorList>
            <person name="de Groot N.N."/>
        </authorList>
    </citation>
    <scope>NUCLEOTIDE SEQUENCE [LARGE SCALE GENOMIC DNA]</scope>
    <source>
        <strain evidence="2 3">CGMCC 1.7727</strain>
    </source>
</reference>
<dbReference type="STRING" id="531814.SAMN04487944_11380"/>
<dbReference type="EMBL" id="FOGL01000013">
    <property type="protein sequence ID" value="SER94400.1"/>
    <property type="molecule type" value="Genomic_DNA"/>
</dbReference>
<name>A0A1H9TAR5_9BACI</name>
<accession>A0A1H9TAR5</accession>
<evidence type="ECO:0000313" key="3">
    <source>
        <dbReference type="Proteomes" id="UP000199687"/>
    </source>
</evidence>
<dbReference type="Proteomes" id="UP000199687">
    <property type="component" value="Unassembled WGS sequence"/>
</dbReference>
<protein>
    <submittedName>
        <fullName evidence="2">Uncharacterized protein</fullName>
    </submittedName>
</protein>
<dbReference type="AlphaFoldDB" id="A0A1H9TAR5"/>
<organism evidence="2 3">
    <name type="scientific">Gracilibacillus ureilyticus</name>
    <dbReference type="NCBI Taxonomy" id="531814"/>
    <lineage>
        <taxon>Bacteria</taxon>
        <taxon>Bacillati</taxon>
        <taxon>Bacillota</taxon>
        <taxon>Bacilli</taxon>
        <taxon>Bacillales</taxon>
        <taxon>Bacillaceae</taxon>
        <taxon>Gracilibacillus</taxon>
    </lineage>
</organism>
<evidence type="ECO:0000256" key="1">
    <source>
        <dbReference type="SAM" id="Phobius"/>
    </source>
</evidence>
<keyword evidence="1" id="KW-0812">Transmembrane</keyword>
<feature type="transmembrane region" description="Helical" evidence="1">
    <location>
        <begin position="6"/>
        <end position="24"/>
    </location>
</feature>
<keyword evidence="1" id="KW-1133">Transmembrane helix</keyword>
<sequence>MLSQSLIFLINIITLQFIVSAAWLSMKTTIRRFTNGEYYKKG</sequence>
<keyword evidence="1" id="KW-0472">Membrane</keyword>
<gene>
    <name evidence="2" type="ORF">SAMN04487944_11380</name>
</gene>